<dbReference type="Gene3D" id="1.10.10.10">
    <property type="entry name" value="Winged helix-like DNA-binding domain superfamily/Winged helix DNA-binding domain"/>
    <property type="match status" value="1"/>
</dbReference>
<dbReference type="InterPro" id="IPR005119">
    <property type="entry name" value="LysR_subst-bd"/>
</dbReference>
<dbReference type="Pfam" id="PF00126">
    <property type="entry name" value="HTH_1"/>
    <property type="match status" value="1"/>
</dbReference>
<proteinExistence type="inferred from homology"/>
<keyword evidence="3" id="KW-0238">DNA-binding</keyword>
<dbReference type="KEGG" id="ado:A6F68_00102"/>
<dbReference type="STRING" id="692370.A6F68_00102"/>
<dbReference type="SUPFAM" id="SSF46785">
    <property type="entry name" value="Winged helix' DNA-binding domain"/>
    <property type="match status" value="1"/>
</dbReference>
<evidence type="ECO:0000313" key="7">
    <source>
        <dbReference type="Proteomes" id="UP000092932"/>
    </source>
</evidence>
<keyword evidence="2" id="KW-0805">Transcription regulation</keyword>
<accession>A0A1B2A981</accession>
<evidence type="ECO:0000259" key="5">
    <source>
        <dbReference type="PROSITE" id="PS50931"/>
    </source>
</evidence>
<dbReference type="AlphaFoldDB" id="A0A1B2A981"/>
<evidence type="ECO:0000256" key="4">
    <source>
        <dbReference type="ARBA" id="ARBA00023163"/>
    </source>
</evidence>
<dbReference type="GO" id="GO:0043565">
    <property type="term" value="F:sequence-specific DNA binding"/>
    <property type="evidence" value="ECO:0007669"/>
    <property type="project" value="TreeGrafter"/>
</dbReference>
<reference evidence="6 7" key="1">
    <citation type="submission" date="2016-07" db="EMBL/GenBank/DDBJ databases">
        <title>Complete genome sequence of Altererythrobacter dongtanensis KCTC 22672, a type strain with esterase isolated from tidal flat.</title>
        <authorList>
            <person name="Cheng H."/>
            <person name="Wu Y.-H."/>
            <person name="Zhou P."/>
            <person name="Huo Y.-Y."/>
            <person name="Wang C.-S."/>
            <person name="Xu X.-W."/>
        </authorList>
    </citation>
    <scope>NUCLEOTIDE SEQUENCE [LARGE SCALE GENOMIC DNA]</scope>
    <source>
        <strain evidence="6 7">KCTC 22672</strain>
    </source>
</reference>
<dbReference type="InterPro" id="IPR000847">
    <property type="entry name" value="LysR_HTH_N"/>
</dbReference>
<protein>
    <submittedName>
        <fullName evidence="6">Glycine cleavage system transcriptional activator</fullName>
    </submittedName>
</protein>
<organism evidence="6 7">
    <name type="scientific">Tsuneonella dongtanensis</name>
    <dbReference type="NCBI Taxonomy" id="692370"/>
    <lineage>
        <taxon>Bacteria</taxon>
        <taxon>Pseudomonadati</taxon>
        <taxon>Pseudomonadota</taxon>
        <taxon>Alphaproteobacteria</taxon>
        <taxon>Sphingomonadales</taxon>
        <taxon>Erythrobacteraceae</taxon>
        <taxon>Tsuneonella</taxon>
    </lineage>
</organism>
<evidence type="ECO:0000256" key="3">
    <source>
        <dbReference type="ARBA" id="ARBA00023125"/>
    </source>
</evidence>
<dbReference type="InterPro" id="IPR036388">
    <property type="entry name" value="WH-like_DNA-bd_sf"/>
</dbReference>
<dbReference type="SUPFAM" id="SSF53850">
    <property type="entry name" value="Periplasmic binding protein-like II"/>
    <property type="match status" value="1"/>
</dbReference>
<keyword evidence="4" id="KW-0804">Transcription</keyword>
<dbReference type="InterPro" id="IPR058163">
    <property type="entry name" value="LysR-type_TF_proteobact-type"/>
</dbReference>
<dbReference type="GO" id="GO:0003700">
    <property type="term" value="F:DNA-binding transcription factor activity"/>
    <property type="evidence" value="ECO:0007669"/>
    <property type="project" value="InterPro"/>
</dbReference>
<comment type="similarity">
    <text evidence="1">Belongs to the LysR transcriptional regulatory family.</text>
</comment>
<dbReference type="PATRIC" id="fig|692370.5.peg.108"/>
<dbReference type="PROSITE" id="PS50931">
    <property type="entry name" value="HTH_LYSR"/>
    <property type="match status" value="1"/>
</dbReference>
<sequence>MVVRLPPLHALRAFEAVARLGSLSAAADDLCVTHSAIVHQLKQLQDWLGVPLFVRGPRGLELTEAGKRYRVPVCESFARMAIETQYLRKEQDNSSVRVSALPMFGIAWLLPRMPDFWARHPTINVALTYSPPNVREFPDHDLWIGFEEDSNVPTRGRAPLMNGATVPVCSPLYLDRKGPILQPSDLTGHDLLHEESYDPWNAWFSANGIEPELAERGRVLTDGNLLLASVLAGDGVALVHKAIISRHLKSHTLVQLFDCQVEEKFGYFLSWDPEVTLRRSVLTFRDWLLECANEAIG</sequence>
<dbReference type="InterPro" id="IPR036390">
    <property type="entry name" value="WH_DNA-bd_sf"/>
</dbReference>
<evidence type="ECO:0000256" key="1">
    <source>
        <dbReference type="ARBA" id="ARBA00009437"/>
    </source>
</evidence>
<feature type="domain" description="HTH lysR-type" evidence="5">
    <location>
        <begin position="6"/>
        <end position="63"/>
    </location>
</feature>
<evidence type="ECO:0000313" key="6">
    <source>
        <dbReference type="EMBL" id="ANY18638.1"/>
    </source>
</evidence>
<dbReference type="Gene3D" id="3.40.190.10">
    <property type="entry name" value="Periplasmic binding protein-like II"/>
    <property type="match status" value="2"/>
</dbReference>
<dbReference type="OrthoDB" id="9813056at2"/>
<dbReference type="GO" id="GO:0006351">
    <property type="term" value="P:DNA-templated transcription"/>
    <property type="evidence" value="ECO:0007669"/>
    <property type="project" value="TreeGrafter"/>
</dbReference>
<name>A0A1B2A981_9SPHN</name>
<dbReference type="PANTHER" id="PTHR30537:SF79">
    <property type="entry name" value="TRANSCRIPTIONAL REGULATOR-RELATED"/>
    <property type="match status" value="1"/>
</dbReference>
<dbReference type="Pfam" id="PF03466">
    <property type="entry name" value="LysR_substrate"/>
    <property type="match status" value="1"/>
</dbReference>
<keyword evidence="7" id="KW-1185">Reference proteome</keyword>
<gene>
    <name evidence="6" type="primary">gcvA_1</name>
    <name evidence="6" type="ORF">A6F68_00102</name>
</gene>
<dbReference type="PANTHER" id="PTHR30537">
    <property type="entry name" value="HTH-TYPE TRANSCRIPTIONAL REGULATOR"/>
    <property type="match status" value="1"/>
</dbReference>
<dbReference type="EMBL" id="CP016591">
    <property type="protein sequence ID" value="ANY18638.1"/>
    <property type="molecule type" value="Genomic_DNA"/>
</dbReference>
<evidence type="ECO:0000256" key="2">
    <source>
        <dbReference type="ARBA" id="ARBA00023015"/>
    </source>
</evidence>
<dbReference type="Proteomes" id="UP000092932">
    <property type="component" value="Chromosome"/>
</dbReference>